<dbReference type="RefSeq" id="WP_073356042.1">
    <property type="nucleotide sequence ID" value="NZ_FQUZ01000014.1"/>
</dbReference>
<dbReference type="Pfam" id="PF13181">
    <property type="entry name" value="TPR_8"/>
    <property type="match status" value="1"/>
</dbReference>
<dbReference type="PROSITE" id="PS50005">
    <property type="entry name" value="TPR"/>
    <property type="match status" value="3"/>
</dbReference>
<feature type="repeat" description="TPR" evidence="1">
    <location>
        <begin position="129"/>
        <end position="162"/>
    </location>
</feature>
<accession>A0A1M4ZHW6</accession>
<dbReference type="PROSITE" id="PS51257">
    <property type="entry name" value="PROKAR_LIPOPROTEIN"/>
    <property type="match status" value="1"/>
</dbReference>
<dbReference type="SMART" id="SM00028">
    <property type="entry name" value="TPR"/>
    <property type="match status" value="4"/>
</dbReference>
<dbReference type="InterPro" id="IPR013360">
    <property type="entry name" value="Pilus_4_PilW"/>
</dbReference>
<dbReference type="PANTHER" id="PTHR12558:SF13">
    <property type="entry name" value="CELL DIVISION CYCLE PROTEIN 27 HOMOLOG"/>
    <property type="match status" value="1"/>
</dbReference>
<dbReference type="Gene3D" id="1.25.40.10">
    <property type="entry name" value="Tetratricopeptide repeat domain"/>
    <property type="match status" value="1"/>
</dbReference>
<dbReference type="STRING" id="1122156.SAMN02745117_01465"/>
<dbReference type="AlphaFoldDB" id="A0A1M4ZHW6"/>
<evidence type="ECO:0000313" key="3">
    <source>
        <dbReference type="EMBL" id="SHF17634.1"/>
    </source>
</evidence>
<keyword evidence="2" id="KW-0732">Signal</keyword>
<reference evidence="3 4" key="1">
    <citation type="submission" date="2016-11" db="EMBL/GenBank/DDBJ databases">
        <authorList>
            <person name="Jaros S."/>
            <person name="Januszkiewicz K."/>
            <person name="Wedrychowicz H."/>
        </authorList>
    </citation>
    <scope>NUCLEOTIDE SEQUENCE [LARGE SCALE GENOMIC DNA]</scope>
    <source>
        <strain evidence="3 4">DSM 16112</strain>
    </source>
</reference>
<dbReference type="NCBIfam" id="TIGR02521">
    <property type="entry name" value="type_IV_pilW"/>
    <property type="match status" value="1"/>
</dbReference>
<dbReference type="EMBL" id="FQUZ01000014">
    <property type="protein sequence ID" value="SHF17634.1"/>
    <property type="molecule type" value="Genomic_DNA"/>
</dbReference>
<keyword evidence="1" id="KW-0802">TPR repeat</keyword>
<dbReference type="Proteomes" id="UP000184327">
    <property type="component" value="Unassembled WGS sequence"/>
</dbReference>
<feature type="repeat" description="TPR" evidence="1">
    <location>
        <begin position="95"/>
        <end position="128"/>
    </location>
</feature>
<dbReference type="Pfam" id="PF13424">
    <property type="entry name" value="TPR_12"/>
    <property type="match status" value="1"/>
</dbReference>
<dbReference type="InterPro" id="IPR011990">
    <property type="entry name" value="TPR-like_helical_dom_sf"/>
</dbReference>
<sequence length="279" mass="30425">MPLRLPLFHAVGPAWRCVCAVVAGCATALLLSACATPDAGSASREAARNTSSASPEVQRAARTRLDLATSYLEINRLDVALEEVSYALALDPGMTDAYLVRGLVLAQRQDFAAAKADYERVLRVRPDDAYVIHNMGFLLCQQKQYDEAQDWFHRALAIPGYSSRARTLMAQGLCFQAAGKSHQAIDALTQAHALESGNPVVAYNLAALLYGRGEVANAQVYLRNLNASDLANAETLWLGIKVENAMGNAIGVRELGNLLGQKFPLSREYSLYERKAFYE</sequence>
<evidence type="ECO:0000313" key="4">
    <source>
        <dbReference type="Proteomes" id="UP000184327"/>
    </source>
</evidence>
<evidence type="ECO:0000256" key="1">
    <source>
        <dbReference type="PROSITE-ProRule" id="PRU00339"/>
    </source>
</evidence>
<proteinExistence type="predicted"/>
<organism evidence="3 4">
    <name type="scientific">Lampropedia hyalina DSM 16112</name>
    <dbReference type="NCBI Taxonomy" id="1122156"/>
    <lineage>
        <taxon>Bacteria</taxon>
        <taxon>Pseudomonadati</taxon>
        <taxon>Pseudomonadota</taxon>
        <taxon>Betaproteobacteria</taxon>
        <taxon>Burkholderiales</taxon>
        <taxon>Comamonadaceae</taxon>
        <taxon>Lampropedia</taxon>
    </lineage>
</organism>
<feature type="signal peptide" evidence="2">
    <location>
        <begin position="1"/>
        <end position="35"/>
    </location>
</feature>
<dbReference type="OrthoDB" id="9814042at2"/>
<feature type="chain" id="PRO_5013359124" evidence="2">
    <location>
        <begin position="36"/>
        <end position="279"/>
    </location>
</feature>
<dbReference type="SUPFAM" id="SSF48452">
    <property type="entry name" value="TPR-like"/>
    <property type="match status" value="1"/>
</dbReference>
<name>A0A1M4ZHW6_9BURK</name>
<evidence type="ECO:0000256" key="2">
    <source>
        <dbReference type="SAM" id="SignalP"/>
    </source>
</evidence>
<dbReference type="PANTHER" id="PTHR12558">
    <property type="entry name" value="CELL DIVISION CYCLE 16,23,27"/>
    <property type="match status" value="1"/>
</dbReference>
<keyword evidence="4" id="KW-1185">Reference proteome</keyword>
<gene>
    <name evidence="3" type="ORF">SAMN02745117_01465</name>
</gene>
<dbReference type="InterPro" id="IPR019734">
    <property type="entry name" value="TPR_rpt"/>
</dbReference>
<feature type="repeat" description="TPR" evidence="1">
    <location>
        <begin position="61"/>
        <end position="94"/>
    </location>
</feature>
<protein>
    <submittedName>
        <fullName evidence="3">Type IV pilus assembly protein PilF</fullName>
    </submittedName>
</protein>